<feature type="transmembrane region" description="Helical" evidence="8">
    <location>
        <begin position="85"/>
        <end position="105"/>
    </location>
</feature>
<dbReference type="Proteomes" id="UP000295131">
    <property type="component" value="Unassembled WGS sequence"/>
</dbReference>
<evidence type="ECO:0000259" key="9">
    <source>
        <dbReference type="PROSITE" id="PS50928"/>
    </source>
</evidence>
<feature type="domain" description="ABC transmembrane type-1" evidence="9">
    <location>
        <begin position="17"/>
        <end position="205"/>
    </location>
</feature>
<evidence type="ECO:0000256" key="5">
    <source>
        <dbReference type="ARBA" id="ARBA00022692"/>
    </source>
</evidence>
<feature type="transmembrane region" description="Helical" evidence="8">
    <location>
        <begin position="55"/>
        <end position="79"/>
    </location>
</feature>
<dbReference type="OrthoDB" id="7255919at2"/>
<keyword evidence="3 8" id="KW-0813">Transport</keyword>
<organism evidence="10 11">
    <name type="scientific">Pseudohoeflea suaedae</name>
    <dbReference type="NCBI Taxonomy" id="877384"/>
    <lineage>
        <taxon>Bacteria</taxon>
        <taxon>Pseudomonadati</taxon>
        <taxon>Pseudomonadota</taxon>
        <taxon>Alphaproteobacteria</taxon>
        <taxon>Hyphomicrobiales</taxon>
        <taxon>Rhizobiaceae</taxon>
        <taxon>Pseudohoeflea</taxon>
    </lineage>
</organism>
<evidence type="ECO:0000313" key="11">
    <source>
        <dbReference type="Proteomes" id="UP000295131"/>
    </source>
</evidence>
<dbReference type="GO" id="GO:0022857">
    <property type="term" value="F:transmembrane transporter activity"/>
    <property type="evidence" value="ECO:0007669"/>
    <property type="project" value="InterPro"/>
</dbReference>
<evidence type="ECO:0000256" key="7">
    <source>
        <dbReference type="ARBA" id="ARBA00023136"/>
    </source>
</evidence>
<dbReference type="AlphaFoldDB" id="A0A4R5PKS7"/>
<dbReference type="InterPro" id="IPR010065">
    <property type="entry name" value="AA_ABC_transptr_permease_3TM"/>
</dbReference>
<sequence length="220" mass="24304">MTDFSTWDILRNLLLAARWTVVLSFVAFIGGGIVALLILFMRISRNRFARAFARYYVELFQGTPLLMQLFLAFFGIGLLGIDVPAWLAAGVALTLWTAAFLAEIWRGCVESIPRGQWEGAGSLALDYVQQMRLVILPQAMRVAVPPTAGFSVQVVKGTALTSIIGFVELTKAGTIVTNATFQPFTVYGLVALLYFAICFPLSKYSKYLERKMAAAYTHGR</sequence>
<comment type="similarity">
    <text evidence="2">Belongs to the binding-protein-dependent transport system permease family. HisMQ subfamily.</text>
</comment>
<keyword evidence="4" id="KW-1003">Cell membrane</keyword>
<evidence type="ECO:0000256" key="6">
    <source>
        <dbReference type="ARBA" id="ARBA00022989"/>
    </source>
</evidence>
<dbReference type="InterPro" id="IPR035906">
    <property type="entry name" value="MetI-like_sf"/>
</dbReference>
<evidence type="ECO:0000256" key="2">
    <source>
        <dbReference type="ARBA" id="ARBA00010072"/>
    </source>
</evidence>
<keyword evidence="5 8" id="KW-0812">Transmembrane</keyword>
<evidence type="ECO:0000256" key="8">
    <source>
        <dbReference type="RuleBase" id="RU363032"/>
    </source>
</evidence>
<comment type="caution">
    <text evidence="10">The sequence shown here is derived from an EMBL/GenBank/DDBJ whole genome shotgun (WGS) entry which is preliminary data.</text>
</comment>
<keyword evidence="7 8" id="KW-0472">Membrane</keyword>
<evidence type="ECO:0000256" key="3">
    <source>
        <dbReference type="ARBA" id="ARBA00022448"/>
    </source>
</evidence>
<dbReference type="PROSITE" id="PS50928">
    <property type="entry name" value="ABC_TM1"/>
    <property type="match status" value="1"/>
</dbReference>
<dbReference type="GO" id="GO:0006865">
    <property type="term" value="P:amino acid transport"/>
    <property type="evidence" value="ECO:0007669"/>
    <property type="project" value="TreeGrafter"/>
</dbReference>
<dbReference type="Pfam" id="PF00528">
    <property type="entry name" value="BPD_transp_1"/>
    <property type="match status" value="1"/>
</dbReference>
<dbReference type="GO" id="GO:0043190">
    <property type="term" value="C:ATP-binding cassette (ABC) transporter complex"/>
    <property type="evidence" value="ECO:0007669"/>
    <property type="project" value="InterPro"/>
</dbReference>
<reference evidence="10 11" key="1">
    <citation type="journal article" date="2013" name="Int. J. Syst. Evol. Microbiol.">
        <title>Hoeflea suaedae sp. nov., an endophytic bacterium isolated from the root of the halophyte Suaeda maritima.</title>
        <authorList>
            <person name="Chung E.J."/>
            <person name="Park J.A."/>
            <person name="Pramanik P."/>
            <person name="Bibi F."/>
            <person name="Jeon C.O."/>
            <person name="Chung Y.R."/>
        </authorList>
    </citation>
    <scope>NUCLEOTIDE SEQUENCE [LARGE SCALE GENOMIC DNA]</scope>
    <source>
        <strain evidence="10 11">YC6898</strain>
    </source>
</reference>
<dbReference type="PANTHER" id="PTHR30614:SF34">
    <property type="entry name" value="BLR6398 PROTEIN"/>
    <property type="match status" value="1"/>
</dbReference>
<dbReference type="RefSeq" id="WP_133284618.1">
    <property type="nucleotide sequence ID" value="NZ_SMSI01000002.1"/>
</dbReference>
<dbReference type="Gene3D" id="1.10.3720.10">
    <property type="entry name" value="MetI-like"/>
    <property type="match status" value="1"/>
</dbReference>
<feature type="transmembrane region" description="Helical" evidence="8">
    <location>
        <begin position="20"/>
        <end position="43"/>
    </location>
</feature>
<protein>
    <submittedName>
        <fullName evidence="10">Amino acid ABC transporter permease</fullName>
    </submittedName>
</protein>
<accession>A0A4R5PKS7</accession>
<keyword evidence="11" id="KW-1185">Reference proteome</keyword>
<dbReference type="CDD" id="cd06261">
    <property type="entry name" value="TM_PBP2"/>
    <property type="match status" value="1"/>
</dbReference>
<dbReference type="SUPFAM" id="SSF161098">
    <property type="entry name" value="MetI-like"/>
    <property type="match status" value="1"/>
</dbReference>
<evidence type="ECO:0000256" key="4">
    <source>
        <dbReference type="ARBA" id="ARBA00022475"/>
    </source>
</evidence>
<feature type="transmembrane region" description="Helical" evidence="8">
    <location>
        <begin position="142"/>
        <end position="164"/>
    </location>
</feature>
<evidence type="ECO:0000313" key="10">
    <source>
        <dbReference type="EMBL" id="TDH35918.1"/>
    </source>
</evidence>
<dbReference type="InterPro" id="IPR043429">
    <property type="entry name" value="ArtM/GltK/GlnP/TcyL/YhdX-like"/>
</dbReference>
<dbReference type="PANTHER" id="PTHR30614">
    <property type="entry name" value="MEMBRANE COMPONENT OF AMINO ACID ABC TRANSPORTER"/>
    <property type="match status" value="1"/>
</dbReference>
<proteinExistence type="inferred from homology"/>
<name>A0A4R5PKS7_9HYPH</name>
<feature type="transmembrane region" description="Helical" evidence="8">
    <location>
        <begin position="184"/>
        <end position="202"/>
    </location>
</feature>
<evidence type="ECO:0000256" key="1">
    <source>
        <dbReference type="ARBA" id="ARBA00004429"/>
    </source>
</evidence>
<dbReference type="NCBIfam" id="TIGR01726">
    <property type="entry name" value="HEQRo_perm_3TM"/>
    <property type="match status" value="1"/>
</dbReference>
<dbReference type="InterPro" id="IPR000515">
    <property type="entry name" value="MetI-like"/>
</dbReference>
<keyword evidence="6 8" id="KW-1133">Transmembrane helix</keyword>
<comment type="subcellular location">
    <subcellularLocation>
        <location evidence="1">Cell inner membrane</location>
        <topology evidence="1">Multi-pass membrane protein</topology>
    </subcellularLocation>
    <subcellularLocation>
        <location evidence="8">Cell membrane</location>
        <topology evidence="8">Multi-pass membrane protein</topology>
    </subcellularLocation>
</comment>
<dbReference type="EMBL" id="SMSI01000002">
    <property type="protein sequence ID" value="TDH35918.1"/>
    <property type="molecule type" value="Genomic_DNA"/>
</dbReference>
<gene>
    <name evidence="10" type="ORF">E2A64_11440</name>
</gene>